<keyword evidence="6" id="KW-0347">Helicase</keyword>
<dbReference type="InterPro" id="IPR007694">
    <property type="entry name" value="DNA_helicase_DnaB-like_C"/>
</dbReference>
<dbReference type="AlphaFoldDB" id="A0A381TKX6"/>
<dbReference type="InterPro" id="IPR007693">
    <property type="entry name" value="DNA_helicase_DnaB-like_N"/>
</dbReference>
<dbReference type="GO" id="GO:0003677">
    <property type="term" value="F:DNA binding"/>
    <property type="evidence" value="ECO:0007669"/>
    <property type="project" value="UniProtKB-KW"/>
</dbReference>
<evidence type="ECO:0000256" key="10">
    <source>
        <dbReference type="ARBA" id="ARBA00044969"/>
    </source>
</evidence>
<keyword evidence="7" id="KW-0067">ATP-binding</keyword>
<keyword evidence="8" id="KW-0238">DNA-binding</keyword>
<evidence type="ECO:0000256" key="9">
    <source>
        <dbReference type="ARBA" id="ARBA00023235"/>
    </source>
</evidence>
<dbReference type="GO" id="GO:0043139">
    <property type="term" value="F:5'-3' DNA helicase activity"/>
    <property type="evidence" value="ECO:0007669"/>
    <property type="project" value="UniProtKB-EC"/>
</dbReference>
<dbReference type="GO" id="GO:0006269">
    <property type="term" value="P:DNA replication, synthesis of primer"/>
    <property type="evidence" value="ECO:0007669"/>
    <property type="project" value="UniProtKB-KW"/>
</dbReference>
<keyword evidence="9" id="KW-0413">Isomerase</keyword>
<reference evidence="14" key="1">
    <citation type="submission" date="2018-05" db="EMBL/GenBank/DDBJ databases">
        <authorList>
            <person name="Lanie J.A."/>
            <person name="Ng W.-L."/>
            <person name="Kazmierczak K.M."/>
            <person name="Andrzejewski T.M."/>
            <person name="Davidsen T.M."/>
            <person name="Wayne K.J."/>
            <person name="Tettelin H."/>
            <person name="Glass J.I."/>
            <person name="Rusch D."/>
            <person name="Podicherti R."/>
            <person name="Tsui H.-C.T."/>
            <person name="Winkler M.E."/>
        </authorList>
    </citation>
    <scope>NUCLEOTIDE SEQUENCE</scope>
</reference>
<organism evidence="14">
    <name type="scientific">marine metagenome</name>
    <dbReference type="NCBI Taxonomy" id="408172"/>
    <lineage>
        <taxon>unclassified sequences</taxon>
        <taxon>metagenomes</taxon>
        <taxon>ecological metagenomes</taxon>
    </lineage>
</organism>
<evidence type="ECO:0000256" key="5">
    <source>
        <dbReference type="ARBA" id="ARBA00022801"/>
    </source>
</evidence>
<evidence type="ECO:0000256" key="4">
    <source>
        <dbReference type="ARBA" id="ARBA00022741"/>
    </source>
</evidence>
<gene>
    <name evidence="14" type="ORF">METZ01_LOCUS69589</name>
</gene>
<dbReference type="Gene3D" id="3.40.50.300">
    <property type="entry name" value="P-loop containing nucleotide triphosphate hydrolases"/>
    <property type="match status" value="1"/>
</dbReference>
<dbReference type="InterPro" id="IPR036185">
    <property type="entry name" value="DNA_heli_DnaB-like_N_sf"/>
</dbReference>
<dbReference type="PANTHER" id="PTHR30153:SF2">
    <property type="entry name" value="REPLICATIVE DNA HELICASE"/>
    <property type="match status" value="1"/>
</dbReference>
<dbReference type="GO" id="GO:0005829">
    <property type="term" value="C:cytosol"/>
    <property type="evidence" value="ECO:0007669"/>
    <property type="project" value="TreeGrafter"/>
</dbReference>
<name>A0A381TKX6_9ZZZZ</name>
<dbReference type="GO" id="GO:0005524">
    <property type="term" value="F:ATP binding"/>
    <property type="evidence" value="ECO:0007669"/>
    <property type="project" value="UniProtKB-KW"/>
</dbReference>
<feature type="domain" description="SF4 helicase" evidence="13">
    <location>
        <begin position="203"/>
        <end position="469"/>
    </location>
</feature>
<dbReference type="FunFam" id="3.40.50.300:FF:000351">
    <property type="entry name" value="Replicative DNA helicase"/>
    <property type="match status" value="1"/>
</dbReference>
<dbReference type="EC" id="5.6.2.3" evidence="10"/>
<dbReference type="CDD" id="cd00984">
    <property type="entry name" value="DnaB_C"/>
    <property type="match status" value="1"/>
</dbReference>
<evidence type="ECO:0000256" key="12">
    <source>
        <dbReference type="SAM" id="MobiDB-lite"/>
    </source>
</evidence>
<dbReference type="Gene3D" id="1.10.860.10">
    <property type="entry name" value="DNAb Helicase, Chain A"/>
    <property type="match status" value="1"/>
</dbReference>
<keyword evidence="4" id="KW-0547">Nucleotide-binding</keyword>
<evidence type="ECO:0000259" key="13">
    <source>
        <dbReference type="PROSITE" id="PS51199"/>
    </source>
</evidence>
<dbReference type="PROSITE" id="PS51199">
    <property type="entry name" value="SF4_HELICASE"/>
    <property type="match status" value="1"/>
</dbReference>
<dbReference type="InterPro" id="IPR016136">
    <property type="entry name" value="DNA_helicase_N/primase_C"/>
</dbReference>
<accession>A0A381TKX6</accession>
<feature type="compositionally biased region" description="Basic and acidic residues" evidence="12">
    <location>
        <begin position="7"/>
        <end position="17"/>
    </location>
</feature>
<dbReference type="InterPro" id="IPR007692">
    <property type="entry name" value="DNA_helicase_DnaB"/>
</dbReference>
<protein>
    <recommendedName>
        <fullName evidence="10">DNA 5'-3' helicase</fullName>
        <ecNumber evidence="10">5.6.2.3</ecNumber>
    </recommendedName>
</protein>
<comment type="similarity">
    <text evidence="1">Belongs to the helicase family. DnaB subfamily.</text>
</comment>
<evidence type="ECO:0000256" key="11">
    <source>
        <dbReference type="ARBA" id="ARBA00048954"/>
    </source>
</evidence>
<dbReference type="SUPFAM" id="SSF52540">
    <property type="entry name" value="P-loop containing nucleoside triphosphate hydrolases"/>
    <property type="match status" value="1"/>
</dbReference>
<keyword evidence="5" id="KW-0378">Hydrolase</keyword>
<dbReference type="GO" id="GO:1990077">
    <property type="term" value="C:primosome complex"/>
    <property type="evidence" value="ECO:0007669"/>
    <property type="project" value="UniProtKB-KW"/>
</dbReference>
<feature type="region of interest" description="Disordered" evidence="12">
    <location>
        <begin position="1"/>
        <end position="29"/>
    </location>
</feature>
<evidence type="ECO:0000256" key="3">
    <source>
        <dbReference type="ARBA" id="ARBA00022705"/>
    </source>
</evidence>
<keyword evidence="2" id="KW-0639">Primosome</keyword>
<evidence type="ECO:0000313" key="14">
    <source>
        <dbReference type="EMBL" id="SVA16735.1"/>
    </source>
</evidence>
<dbReference type="InterPro" id="IPR027417">
    <property type="entry name" value="P-loop_NTPase"/>
</dbReference>
<dbReference type="EMBL" id="UINC01004771">
    <property type="protein sequence ID" value="SVA16735.1"/>
    <property type="molecule type" value="Genomic_DNA"/>
</dbReference>
<evidence type="ECO:0000256" key="8">
    <source>
        <dbReference type="ARBA" id="ARBA00023125"/>
    </source>
</evidence>
<proteinExistence type="inferred from homology"/>
<keyword evidence="3" id="KW-0235">DNA replication</keyword>
<dbReference type="GO" id="GO:0016787">
    <property type="term" value="F:hydrolase activity"/>
    <property type="evidence" value="ECO:0007669"/>
    <property type="project" value="UniProtKB-KW"/>
</dbReference>
<evidence type="ECO:0000256" key="6">
    <source>
        <dbReference type="ARBA" id="ARBA00022806"/>
    </source>
</evidence>
<evidence type="ECO:0000256" key="1">
    <source>
        <dbReference type="ARBA" id="ARBA00008428"/>
    </source>
</evidence>
<dbReference type="NCBIfam" id="TIGR00665">
    <property type="entry name" value="DnaB"/>
    <property type="match status" value="1"/>
</dbReference>
<comment type="catalytic activity">
    <reaction evidence="11">
        <text>ATP + H2O = ADP + phosphate + H(+)</text>
        <dbReference type="Rhea" id="RHEA:13065"/>
        <dbReference type="ChEBI" id="CHEBI:15377"/>
        <dbReference type="ChEBI" id="CHEBI:15378"/>
        <dbReference type="ChEBI" id="CHEBI:30616"/>
        <dbReference type="ChEBI" id="CHEBI:43474"/>
        <dbReference type="ChEBI" id="CHEBI:456216"/>
        <dbReference type="EC" id="5.6.2.3"/>
    </reaction>
</comment>
<dbReference type="PANTHER" id="PTHR30153">
    <property type="entry name" value="REPLICATIVE DNA HELICASE DNAB"/>
    <property type="match status" value="1"/>
</dbReference>
<dbReference type="Pfam" id="PF00772">
    <property type="entry name" value="DnaB"/>
    <property type="match status" value="1"/>
</dbReference>
<dbReference type="Pfam" id="PF03796">
    <property type="entry name" value="DnaB_C"/>
    <property type="match status" value="1"/>
</dbReference>
<sequence>MLSSNIKSEKIPAADHSKRSRSQSTDLGDILPHDKMAEQAVLGAIIIQNTILPQILDIINTEDFFSPANQYIFSAMQEMASEEPPVPIDELTLLRQLESRQQLEQTGGVEYLNELSQKTPVAENAEFYAHIVREKGQLRDIILTAHEVAKRGQEGGTDNISEFIDEATDRLRSIDARTRLRRYSQLKEILATNFEQLEKIAESPENVTGVPTGFTELDDMTRGFQNGDLIIIAARPSMGKTALAINMALYAAGHAHIPSLFFSLEMPKEHIAMRLICSEAKINSSKLLIGDLNQQDWDKLMEGTTRMMEAPLLIDDRSAINPNYIRQVIRQAKNEYPSLGLVVVDYVQLMQSNLRNPSREQEIAEISRSMKAMAKEFSLPMVVISQLNRSLERRTEKRPMMSDLRESGALEQDADLIFFIYRDEVYNEDSEDKGIAEISIAKHRNGAIGTKRLAFIGQYTKFANLALRANQPSS</sequence>
<dbReference type="SUPFAM" id="SSF48024">
    <property type="entry name" value="N-terminal domain of DnaB helicase"/>
    <property type="match status" value="1"/>
</dbReference>
<evidence type="ECO:0000256" key="2">
    <source>
        <dbReference type="ARBA" id="ARBA00022515"/>
    </source>
</evidence>
<evidence type="ECO:0000256" key="7">
    <source>
        <dbReference type="ARBA" id="ARBA00022840"/>
    </source>
</evidence>